<evidence type="ECO:0000313" key="10">
    <source>
        <dbReference type="EMBL" id="MCA5006024.1"/>
    </source>
</evidence>
<evidence type="ECO:0000313" key="11">
    <source>
        <dbReference type="Proteomes" id="UP001165302"/>
    </source>
</evidence>
<name>A0ABS7ZAT2_9SPHI</name>
<dbReference type="Gene3D" id="2.60.40.10">
    <property type="entry name" value="Immunoglobulins"/>
    <property type="match status" value="1"/>
</dbReference>
<dbReference type="SUPFAM" id="SSF81296">
    <property type="entry name" value="E set domains"/>
    <property type="match status" value="1"/>
</dbReference>
<accession>A0ABS7ZAT2</accession>
<dbReference type="InterPro" id="IPR013783">
    <property type="entry name" value="Ig-like_fold"/>
</dbReference>
<dbReference type="Pfam" id="PF00728">
    <property type="entry name" value="Glyco_hydro_20"/>
    <property type="match status" value="1"/>
</dbReference>
<evidence type="ECO:0000259" key="9">
    <source>
        <dbReference type="Pfam" id="PF03174"/>
    </source>
</evidence>
<dbReference type="Proteomes" id="UP001165302">
    <property type="component" value="Unassembled WGS sequence"/>
</dbReference>
<dbReference type="InterPro" id="IPR008965">
    <property type="entry name" value="CBM2/CBM3_carb-bd_dom_sf"/>
</dbReference>
<dbReference type="InterPro" id="IPR012291">
    <property type="entry name" value="CBM2_carb-bd_dom_sf"/>
</dbReference>
<dbReference type="Gene3D" id="3.20.20.80">
    <property type="entry name" value="Glycosidases"/>
    <property type="match status" value="1"/>
</dbReference>
<organism evidence="10 11">
    <name type="scientific">Sphingobacterium bovistauri</name>
    <dbReference type="NCBI Taxonomy" id="2781959"/>
    <lineage>
        <taxon>Bacteria</taxon>
        <taxon>Pseudomonadati</taxon>
        <taxon>Bacteroidota</taxon>
        <taxon>Sphingobacteriia</taxon>
        <taxon>Sphingobacteriales</taxon>
        <taxon>Sphingobacteriaceae</taxon>
        <taxon>Sphingobacterium</taxon>
    </lineage>
</organism>
<evidence type="ECO:0000256" key="2">
    <source>
        <dbReference type="ARBA" id="ARBA00006285"/>
    </source>
</evidence>
<feature type="domain" description="Beta-hexosaminidase bacterial type N-terminal" evidence="8">
    <location>
        <begin position="183"/>
        <end position="299"/>
    </location>
</feature>
<dbReference type="Pfam" id="PF03174">
    <property type="entry name" value="CHB_HEX_C"/>
    <property type="match status" value="1"/>
</dbReference>
<evidence type="ECO:0000259" key="8">
    <source>
        <dbReference type="Pfam" id="PF02838"/>
    </source>
</evidence>
<keyword evidence="11" id="KW-1185">Reference proteome</keyword>
<dbReference type="EC" id="3.2.1.52" evidence="3"/>
<feature type="domain" description="Chitobiase C-terminal" evidence="9">
    <location>
        <begin position="749"/>
        <end position="818"/>
    </location>
</feature>
<dbReference type="InterPro" id="IPR015883">
    <property type="entry name" value="Glyco_hydro_20_cat"/>
</dbReference>
<keyword evidence="5" id="KW-0326">Glycosidase</keyword>
<sequence>MSKYSAMIHKFLFLLIIMFSINPIFAQGTIVEDISIKWKPSVTYNGKDDLSLQIVIKNDGKSNFSLKDWDLFFNTMYPIVEANTEVYKLIDLSGNLFKIEFKPKFITPQDSVVVEYKTQFAIVGISTRPNGFYFLNKLDKTKFEGVGRVEYEDIEPIEISNRLYLEQLYAKNQSFQKEYSPIKIFPTPKSLKEMKGNFDLDKGFLVEAPSDWQQPINKVLEGVAQIQFNAKKNNFIVRLNSNLEAEAYRLSIKPNQIEIQVSEKVGLFYALQSIRSLYDDGASKYQKKVDYLPCIEVEDEPRYSYRGFMLDIARNFRSKSVVMKYLDMMARYKLNVFHLHFIEDEAWRIEIPGLPELTEVGAWRSPAYLDGNSLMPAYGSGINNERKYLTREDFIEILKYAQERNITVIPEIETPGHARASIKAMEARYNKYMSQGNSAAAEEFLLHDFEDISIYNTAQNFGDNVLNPALPSVYRFLDKVLEEFRLMYQEAGVPFKTVSLGGDEVPPGVWEKSPKIKALMREQGLKSVYDVWTYYIDKINQLCLAKGLQMAGWEEIGMVNKGKGMIENPEMPNKQNMLLDVWNNIIGGGNDDLVYRLANAGYPTVLISSSNLYFDMMWDSTYREPGFKWATFADLQHSYSLFPEDYFANIHTYYSGKKLDKSYLDKLTRINDKGRANFKGIKGGLFAETILDDDALDYMVFPRFFVLAERAWSQRRSYESEETYDQTQFDMEYIAFLNRVVKVELPSISARIKYRLPRVGLKVENFVLRANVEYPGFPIYYTVDGTFPSLSSPKFDIRKGVKVKSGDKVKAVTIDNDGRFGLLSQLSID</sequence>
<comment type="catalytic activity">
    <reaction evidence="1">
        <text>Hydrolysis of terminal non-reducing N-acetyl-D-hexosamine residues in N-acetyl-beta-D-hexosaminides.</text>
        <dbReference type="EC" id="3.2.1.52"/>
    </reaction>
</comment>
<dbReference type="SUPFAM" id="SSF49384">
    <property type="entry name" value="Carbohydrate-binding domain"/>
    <property type="match status" value="1"/>
</dbReference>
<dbReference type="InterPro" id="IPR029018">
    <property type="entry name" value="Hex-like_dom2"/>
</dbReference>
<comment type="caution">
    <text evidence="10">The sequence shown here is derived from an EMBL/GenBank/DDBJ whole genome shotgun (WGS) entry which is preliminary data.</text>
</comment>
<dbReference type="InterPro" id="IPR025705">
    <property type="entry name" value="Beta_hexosaminidase_sua/sub"/>
</dbReference>
<evidence type="ECO:0000256" key="4">
    <source>
        <dbReference type="ARBA" id="ARBA00022801"/>
    </source>
</evidence>
<dbReference type="PANTHER" id="PTHR22600">
    <property type="entry name" value="BETA-HEXOSAMINIDASE"/>
    <property type="match status" value="1"/>
</dbReference>
<evidence type="ECO:0000259" key="7">
    <source>
        <dbReference type="Pfam" id="PF00728"/>
    </source>
</evidence>
<dbReference type="InterPro" id="IPR014756">
    <property type="entry name" value="Ig_E-set"/>
</dbReference>
<gene>
    <name evidence="10" type="ORF">IPZ78_12780</name>
</gene>
<evidence type="ECO:0000256" key="1">
    <source>
        <dbReference type="ARBA" id="ARBA00001231"/>
    </source>
</evidence>
<comment type="similarity">
    <text evidence="2">Belongs to the glycosyl hydrolase 20 family.</text>
</comment>
<dbReference type="PANTHER" id="PTHR22600:SF57">
    <property type="entry name" value="BETA-N-ACETYLHEXOSAMINIDASE"/>
    <property type="match status" value="1"/>
</dbReference>
<dbReference type="Gene3D" id="2.60.40.290">
    <property type="match status" value="1"/>
</dbReference>
<protein>
    <recommendedName>
        <fullName evidence="3">beta-N-acetylhexosaminidase</fullName>
        <ecNumber evidence="3">3.2.1.52</ecNumber>
    </recommendedName>
    <alternativeName>
        <fullName evidence="6">Beta-N-acetylhexosaminidase</fullName>
    </alternativeName>
</protein>
<evidence type="ECO:0000256" key="5">
    <source>
        <dbReference type="ARBA" id="ARBA00023295"/>
    </source>
</evidence>
<dbReference type="Gene3D" id="3.30.379.10">
    <property type="entry name" value="Chitobiase/beta-hexosaminidase domain 2-like"/>
    <property type="match status" value="1"/>
</dbReference>
<proteinExistence type="inferred from homology"/>
<dbReference type="SUPFAM" id="SSF55545">
    <property type="entry name" value="beta-N-acetylhexosaminidase-like domain"/>
    <property type="match status" value="1"/>
</dbReference>
<evidence type="ECO:0000256" key="6">
    <source>
        <dbReference type="ARBA" id="ARBA00030512"/>
    </source>
</evidence>
<dbReference type="RefSeq" id="WP_225554303.1">
    <property type="nucleotide sequence ID" value="NZ_JADEYP010000025.1"/>
</dbReference>
<dbReference type="PRINTS" id="PR00738">
    <property type="entry name" value="GLHYDRLASE20"/>
</dbReference>
<dbReference type="SUPFAM" id="SSF51445">
    <property type="entry name" value="(Trans)glycosidases"/>
    <property type="match status" value="1"/>
</dbReference>
<dbReference type="InterPro" id="IPR015882">
    <property type="entry name" value="HEX_bac_N"/>
</dbReference>
<keyword evidence="4" id="KW-0378">Hydrolase</keyword>
<reference evidence="10" key="1">
    <citation type="submission" date="2020-10" db="EMBL/GenBank/DDBJ databases">
        <authorList>
            <person name="Lu T."/>
            <person name="Wang Q."/>
            <person name="Han X."/>
        </authorList>
    </citation>
    <scope>NUCLEOTIDE SEQUENCE</scope>
    <source>
        <strain evidence="10">WQ 366</strain>
    </source>
</reference>
<dbReference type="InterPro" id="IPR004867">
    <property type="entry name" value="CHB_C_dom"/>
</dbReference>
<dbReference type="InterPro" id="IPR017853">
    <property type="entry name" value="GH"/>
</dbReference>
<feature type="domain" description="Glycoside hydrolase family 20 catalytic" evidence="7">
    <location>
        <begin position="303"/>
        <end position="714"/>
    </location>
</feature>
<evidence type="ECO:0000256" key="3">
    <source>
        <dbReference type="ARBA" id="ARBA00012663"/>
    </source>
</evidence>
<dbReference type="EMBL" id="JADEYP010000025">
    <property type="protein sequence ID" value="MCA5006024.1"/>
    <property type="molecule type" value="Genomic_DNA"/>
</dbReference>
<dbReference type="Pfam" id="PF02838">
    <property type="entry name" value="Glyco_hydro_20b"/>
    <property type="match status" value="1"/>
</dbReference>